<reference evidence="1" key="1">
    <citation type="submission" date="2024-11" db="EMBL/GenBank/DDBJ databases">
        <title>Description of Massilia orientalis sp. nov., isolated from rhizosphere soil of Ageratina adenophora.</title>
        <authorList>
            <person name="Wang Y."/>
        </authorList>
    </citation>
    <scope>NUCLEOTIDE SEQUENCE</scope>
    <source>
        <strain evidence="1">YIM B02787</strain>
    </source>
</reference>
<name>A0ACC7MDX6_9BURK</name>
<dbReference type="Proteomes" id="UP001168096">
    <property type="component" value="Unassembled WGS sequence"/>
</dbReference>
<proteinExistence type="predicted"/>
<keyword evidence="2" id="KW-1185">Reference proteome</keyword>
<sequence>MTEGTASAASDDNELLSAMEELKRAQQRVAQLRQQSREKALAEVREKIKMYDLTPEEMGFARVPTVSQTARKKTGPQLAGAIPAAPRATSNIEAAAPDGRSQVKPKYRSPDGQHTWSGRGKPPLWMQPLLEAGAKKEDFLVD</sequence>
<accession>A0ACC7MDX6</accession>
<evidence type="ECO:0000313" key="1">
    <source>
        <dbReference type="EMBL" id="MFJ1470257.1"/>
    </source>
</evidence>
<dbReference type="EMBL" id="JASNRB020000013">
    <property type="protein sequence ID" value="MFJ1470257.1"/>
    <property type="molecule type" value="Genomic_DNA"/>
</dbReference>
<gene>
    <name evidence="1" type="ORF">QPK29_021295</name>
</gene>
<organism evidence="1 2">
    <name type="scientific">Massilia orientalis</name>
    <dbReference type="NCBI Taxonomy" id="3050128"/>
    <lineage>
        <taxon>Bacteria</taxon>
        <taxon>Pseudomonadati</taxon>
        <taxon>Pseudomonadota</taxon>
        <taxon>Betaproteobacteria</taxon>
        <taxon>Burkholderiales</taxon>
        <taxon>Oxalobacteraceae</taxon>
        <taxon>Telluria group</taxon>
        <taxon>Massilia</taxon>
    </lineage>
</organism>
<comment type="caution">
    <text evidence="1">The sequence shown here is derived from an EMBL/GenBank/DDBJ whole genome shotgun (WGS) entry which is preliminary data.</text>
</comment>
<evidence type="ECO:0000313" key="2">
    <source>
        <dbReference type="Proteomes" id="UP001168096"/>
    </source>
</evidence>
<protein>
    <submittedName>
        <fullName evidence="1">H-NS family nucleoid-associated regulatory protein</fullName>
    </submittedName>
</protein>